<gene>
    <name evidence="1" type="ORF">BACOVA_01209</name>
</gene>
<name>A0AAN3ABH4_BACO1</name>
<organism evidence="1 2">
    <name type="scientific">Bacteroides ovatus (strain ATCC 8483 / DSM 1896 / JCM 5824 / BCRC 10623 / CCUG 4943 / NCTC 11153)</name>
    <dbReference type="NCBI Taxonomy" id="411476"/>
    <lineage>
        <taxon>Bacteria</taxon>
        <taxon>Pseudomonadati</taxon>
        <taxon>Bacteroidota</taxon>
        <taxon>Bacteroidia</taxon>
        <taxon>Bacteroidales</taxon>
        <taxon>Bacteroidaceae</taxon>
        <taxon>Bacteroides</taxon>
    </lineage>
</organism>
<accession>A0AAN3ABH4</accession>
<evidence type="ECO:0000313" key="1">
    <source>
        <dbReference type="EMBL" id="EDO13210.1"/>
    </source>
</evidence>
<dbReference type="AlphaFoldDB" id="A0AAN3ABH4"/>
<dbReference type="Proteomes" id="UP000005475">
    <property type="component" value="Unassembled WGS sequence"/>
</dbReference>
<dbReference type="EMBL" id="AAXF02000041">
    <property type="protein sequence ID" value="EDO13210.1"/>
    <property type="molecule type" value="Genomic_DNA"/>
</dbReference>
<reference evidence="2" key="2">
    <citation type="submission" date="2007-04" db="EMBL/GenBank/DDBJ databases">
        <title>Draft genome sequence of Bacteroides ovatus (ATCC 8483).</title>
        <authorList>
            <person name="Sudarsanam P."/>
            <person name="Ley R."/>
            <person name="Guruge J."/>
            <person name="Turnbaugh P.J."/>
            <person name="Mahowald M."/>
            <person name="Liep D."/>
            <person name="Gordon J."/>
        </authorList>
    </citation>
    <scope>NUCLEOTIDE SEQUENCE [LARGE SCALE GENOMIC DNA]</scope>
    <source>
        <strain evidence="2">ATCC 8483 / DSM 1896 / JCM 5824 / BCRC 10623 / CCUG 4943 / NCTC 11153</strain>
    </source>
</reference>
<comment type="caution">
    <text evidence="1">The sequence shown here is derived from an EMBL/GenBank/DDBJ whole genome shotgun (WGS) entry which is preliminary data.</text>
</comment>
<sequence>MHFKFVNNKREVYYWTKGSLDLIKRNFIVNTQGEE</sequence>
<reference evidence="1 2" key="1">
    <citation type="submission" date="2007-03" db="EMBL/GenBank/DDBJ databases">
        <authorList>
            <person name="Fulton L."/>
            <person name="Clifton S."/>
            <person name="Fulton B."/>
            <person name="Xu J."/>
            <person name="Minx P."/>
            <person name="Pepin K.H."/>
            <person name="Johnson M."/>
            <person name="Thiruvilangam P."/>
            <person name="Bhonagiri V."/>
            <person name="Nash W.E."/>
            <person name="Mardis E.R."/>
            <person name="Wilson R.K."/>
        </authorList>
    </citation>
    <scope>NUCLEOTIDE SEQUENCE [LARGE SCALE GENOMIC DNA]</scope>
    <source>
        <strain evidence="2">ATCC 8483 / DSM 1896 / JCM 5824 / BCRC 10623 / CCUG 4943 / NCTC 11153</strain>
    </source>
</reference>
<protein>
    <submittedName>
        <fullName evidence="1">Uncharacterized protein</fullName>
    </submittedName>
</protein>
<evidence type="ECO:0000313" key="2">
    <source>
        <dbReference type="Proteomes" id="UP000005475"/>
    </source>
</evidence>
<proteinExistence type="predicted"/>